<name>A0A7X6DCD9_9BURK</name>
<dbReference type="RefSeq" id="WP_168105518.1">
    <property type="nucleotide sequence ID" value="NZ_VTOX01000001.1"/>
</dbReference>
<reference evidence="1 2" key="1">
    <citation type="journal article" date="2020" name="Nature">
        <title>Bacterial chemolithoautotrophy via manganese oxidation.</title>
        <authorList>
            <person name="Yu H."/>
            <person name="Leadbetter J.R."/>
        </authorList>
    </citation>
    <scope>NUCLEOTIDE SEQUENCE [LARGE SCALE GENOMIC DNA]</scope>
    <source>
        <strain evidence="1 2">RBP-1</strain>
    </source>
</reference>
<keyword evidence="2" id="KW-1185">Reference proteome</keyword>
<evidence type="ECO:0000313" key="2">
    <source>
        <dbReference type="Proteomes" id="UP000521868"/>
    </source>
</evidence>
<organism evidence="1 2">
    <name type="scientific">Ramlibacter lithotrophicus</name>
    <dbReference type="NCBI Taxonomy" id="2606681"/>
    <lineage>
        <taxon>Bacteria</taxon>
        <taxon>Pseudomonadati</taxon>
        <taxon>Pseudomonadota</taxon>
        <taxon>Betaproteobacteria</taxon>
        <taxon>Burkholderiales</taxon>
        <taxon>Comamonadaceae</taxon>
        <taxon>Ramlibacter</taxon>
    </lineage>
</organism>
<accession>A0A7X6DCD9</accession>
<evidence type="ECO:0000313" key="1">
    <source>
        <dbReference type="EMBL" id="NKE64428.1"/>
    </source>
</evidence>
<dbReference type="Proteomes" id="UP000521868">
    <property type="component" value="Unassembled WGS sequence"/>
</dbReference>
<dbReference type="AlphaFoldDB" id="A0A7X6DCD9"/>
<evidence type="ECO:0008006" key="3">
    <source>
        <dbReference type="Google" id="ProtNLM"/>
    </source>
</evidence>
<sequence length="62" mass="6811">MTDQDLDRSYTTLCQSLAAVGEERAQLFLSMLCLALMARHERADDVLPLIANVQAQCAAEAQ</sequence>
<comment type="caution">
    <text evidence="1">The sequence shown here is derived from an EMBL/GenBank/DDBJ whole genome shotgun (WGS) entry which is preliminary data.</text>
</comment>
<dbReference type="EMBL" id="VTOX01000001">
    <property type="protein sequence ID" value="NKE64428.1"/>
    <property type="molecule type" value="Genomic_DNA"/>
</dbReference>
<gene>
    <name evidence="1" type="ORF">RAMLITH_01225</name>
</gene>
<protein>
    <recommendedName>
        <fullName evidence="3">DUF2783 domain-containing protein</fullName>
    </recommendedName>
</protein>
<proteinExistence type="predicted"/>